<feature type="region of interest" description="Disordered" evidence="1">
    <location>
        <begin position="134"/>
        <end position="189"/>
    </location>
</feature>
<reference evidence="4" key="3">
    <citation type="submission" date="2022-06" db="UniProtKB">
        <authorList>
            <consortium name="EnsemblMetazoa"/>
        </authorList>
    </citation>
    <scope>IDENTIFICATION</scope>
</reference>
<feature type="compositionally biased region" description="Polar residues" evidence="1">
    <location>
        <begin position="134"/>
        <end position="147"/>
    </location>
</feature>
<accession>A0A834RAY9</accession>
<keyword evidence="2" id="KW-0812">Transmembrane</keyword>
<feature type="compositionally biased region" description="Polar residues" evidence="1">
    <location>
        <begin position="42"/>
        <end position="85"/>
    </location>
</feature>
<dbReference type="OrthoDB" id="6493763at2759"/>
<proteinExistence type="predicted"/>
<organism evidence="3">
    <name type="scientific">Sarcoptes scabiei</name>
    <name type="common">Itch mite</name>
    <name type="synonym">Acarus scabiei</name>
    <dbReference type="NCBI Taxonomy" id="52283"/>
    <lineage>
        <taxon>Eukaryota</taxon>
        <taxon>Metazoa</taxon>
        <taxon>Ecdysozoa</taxon>
        <taxon>Arthropoda</taxon>
        <taxon>Chelicerata</taxon>
        <taxon>Arachnida</taxon>
        <taxon>Acari</taxon>
        <taxon>Acariformes</taxon>
        <taxon>Sarcoptiformes</taxon>
        <taxon>Astigmata</taxon>
        <taxon>Psoroptidia</taxon>
        <taxon>Sarcoptoidea</taxon>
        <taxon>Sarcoptidae</taxon>
        <taxon>Sarcoptinae</taxon>
        <taxon>Sarcoptes</taxon>
    </lineage>
</organism>
<reference evidence="5" key="1">
    <citation type="journal article" date="2020" name="PLoS Negl. Trop. Dis.">
        <title>High-quality nuclear genome for Sarcoptes scabiei-A critical resource for a neglected parasite.</title>
        <authorList>
            <person name="Korhonen P.K."/>
            <person name="Gasser R.B."/>
            <person name="Ma G."/>
            <person name="Wang T."/>
            <person name="Stroehlein A.J."/>
            <person name="Young N.D."/>
            <person name="Ang C.S."/>
            <person name="Fernando D.D."/>
            <person name="Lu H.C."/>
            <person name="Taylor S."/>
            <person name="Reynolds S.L."/>
            <person name="Mofiz E."/>
            <person name="Najaraj S.H."/>
            <person name="Gowda H."/>
            <person name="Madugundu A."/>
            <person name="Renuse S."/>
            <person name="Holt D."/>
            <person name="Pandey A."/>
            <person name="Papenfuss A.T."/>
            <person name="Fischer K."/>
        </authorList>
    </citation>
    <scope>NUCLEOTIDE SEQUENCE [LARGE SCALE GENOMIC DNA]</scope>
</reference>
<name>A0A834RAY9_SARSC</name>
<feature type="compositionally biased region" description="Low complexity" evidence="1">
    <location>
        <begin position="30"/>
        <end position="41"/>
    </location>
</feature>
<evidence type="ECO:0000256" key="2">
    <source>
        <dbReference type="SAM" id="Phobius"/>
    </source>
</evidence>
<dbReference type="EnsemblMetazoa" id="SSS_8195s_mrna">
    <property type="protein sequence ID" value="KAF7493055.1"/>
    <property type="gene ID" value="SSS_8195"/>
</dbReference>
<feature type="transmembrane region" description="Helical" evidence="2">
    <location>
        <begin position="252"/>
        <end position="272"/>
    </location>
</feature>
<dbReference type="Proteomes" id="UP000070412">
    <property type="component" value="Unassembled WGS sequence"/>
</dbReference>
<sequence length="462" mass="52661">MMQSDINLQWIKDKIVLGTLFPRHQRFSRNDSSNSNTSINSAPVSANSTPISTPIHRGTNNGSFRPSSAMNTRNGHYSNQNRAQARTPQLLSYSNRQNSFPGTKLKQFTNLNNDSQQTIHAVNNRLSAKSNSTITINGNIGANSRPSGSLRRRRFKQQYQARLDRRLSRQTSSGTSLSTSQEYSTSGSSIPANPIIDRLIDYIQNNYIKQMEQIPFDIDRKIRLTSFGNYQLDSSIFARKVRVELKMGKNNLYSSISNLLTVCLLFIILFFLDFSIQTNFSIQSIFDDNGNFFGNKMKNEASFRMDSGRIYGASNFERIGDSKLIKAQEELAQIILATNILFTDQLIDILFSAKFLKFLMRDKHLRIFIEKFIIYIELAIDQTMSAKVKVLRLVSIDGVECKTRGIPFPLNKTIDSFALKTIHTMAANSEQYMDQIQLILNQFCDNLVEHSLKSLNILDLFW</sequence>
<reference evidence="3" key="2">
    <citation type="submission" date="2020-01" db="EMBL/GenBank/DDBJ databases">
        <authorList>
            <person name="Korhonen P.K.K."/>
            <person name="Guangxu M.G."/>
            <person name="Wang T.W."/>
            <person name="Stroehlein A.J.S."/>
            <person name="Young N.D."/>
            <person name="Ang C.-S.A."/>
            <person name="Fernando D.W.F."/>
            <person name="Lu H.L."/>
            <person name="Taylor S.T."/>
            <person name="Ehtesham M.E.M."/>
            <person name="Najaraj S.H.N."/>
            <person name="Harsha G.H.G."/>
            <person name="Madugundu A.M."/>
            <person name="Renuse S.R."/>
            <person name="Holt D.H."/>
            <person name="Pandey A.P."/>
            <person name="Papenfuss A.P."/>
            <person name="Gasser R.B.G."/>
            <person name="Fischer K.F."/>
        </authorList>
    </citation>
    <scope>NUCLEOTIDE SEQUENCE</scope>
    <source>
        <strain evidence="3">SSS_KF_BRIS2020</strain>
    </source>
</reference>
<feature type="compositionally biased region" description="Low complexity" evidence="1">
    <location>
        <begin position="169"/>
        <end position="189"/>
    </location>
</feature>
<dbReference type="EMBL" id="WVUK01000056">
    <property type="protein sequence ID" value="KAF7493055.1"/>
    <property type="molecule type" value="Genomic_DNA"/>
</dbReference>
<evidence type="ECO:0000313" key="5">
    <source>
        <dbReference type="Proteomes" id="UP000070412"/>
    </source>
</evidence>
<dbReference type="AlphaFoldDB" id="A0A834RAY9"/>
<keyword evidence="5" id="KW-1185">Reference proteome</keyword>
<evidence type="ECO:0000313" key="3">
    <source>
        <dbReference type="EMBL" id="KAF7493055.1"/>
    </source>
</evidence>
<evidence type="ECO:0000256" key="1">
    <source>
        <dbReference type="SAM" id="MobiDB-lite"/>
    </source>
</evidence>
<feature type="region of interest" description="Disordered" evidence="1">
    <location>
        <begin position="26"/>
        <end position="85"/>
    </location>
</feature>
<keyword evidence="2" id="KW-1133">Transmembrane helix</keyword>
<keyword evidence="2" id="KW-0472">Membrane</keyword>
<evidence type="ECO:0000313" key="4">
    <source>
        <dbReference type="EnsemblMetazoa" id="KAF7493055.1"/>
    </source>
</evidence>
<protein>
    <submittedName>
        <fullName evidence="3 4">Uncharacterized protein</fullName>
    </submittedName>
</protein>
<gene>
    <name evidence="3" type="ORF">SSS_8195</name>
</gene>